<protein>
    <submittedName>
        <fullName evidence="2">Uncharacterized protein</fullName>
    </submittedName>
</protein>
<keyword evidence="3" id="KW-1185">Reference proteome</keyword>
<evidence type="ECO:0000313" key="3">
    <source>
        <dbReference type="Proteomes" id="UP001530400"/>
    </source>
</evidence>
<feature type="compositionally biased region" description="Polar residues" evidence="1">
    <location>
        <begin position="144"/>
        <end position="163"/>
    </location>
</feature>
<gene>
    <name evidence="2" type="ORF">ACHAWO_008006</name>
</gene>
<sequence>MNIITPNANPKLRITMPSKLSLNETPMTVAKKPFDEYTLFLLLEQERNSKLKEVYHKRGVPNVVHDEDQNAPNKSTDLPAYPPRYYNLSSLSAEWFISKLNNPRRPLPTKTSMQSWKALDQISMAFLRDLAAILRDEYNEPYQKEQTPVSTPTSLNRSMTITPVPSPSKEHIIDGFEALLLASELTFPRLPSLFGTDDSRLLPARNDFDVSDGAGYERTNK</sequence>
<reference evidence="2 3" key="1">
    <citation type="submission" date="2024-10" db="EMBL/GenBank/DDBJ databases">
        <title>Updated reference genomes for cyclostephanoid diatoms.</title>
        <authorList>
            <person name="Roberts W.R."/>
            <person name="Alverson A.J."/>
        </authorList>
    </citation>
    <scope>NUCLEOTIDE SEQUENCE [LARGE SCALE GENOMIC DNA]</scope>
    <source>
        <strain evidence="2 3">AJA010-31</strain>
    </source>
</reference>
<dbReference type="Proteomes" id="UP001530400">
    <property type="component" value="Unassembled WGS sequence"/>
</dbReference>
<comment type="caution">
    <text evidence="2">The sequence shown here is derived from an EMBL/GenBank/DDBJ whole genome shotgun (WGS) entry which is preliminary data.</text>
</comment>
<accession>A0ABD3PHX6</accession>
<evidence type="ECO:0000313" key="2">
    <source>
        <dbReference type="EMBL" id="KAL3786886.1"/>
    </source>
</evidence>
<name>A0ABD3PHX6_9STRA</name>
<dbReference type="EMBL" id="JALLPJ020000632">
    <property type="protein sequence ID" value="KAL3786886.1"/>
    <property type="molecule type" value="Genomic_DNA"/>
</dbReference>
<evidence type="ECO:0000256" key="1">
    <source>
        <dbReference type="SAM" id="MobiDB-lite"/>
    </source>
</evidence>
<dbReference type="AlphaFoldDB" id="A0ABD3PHX6"/>
<feature type="region of interest" description="Disordered" evidence="1">
    <location>
        <begin position="143"/>
        <end position="163"/>
    </location>
</feature>
<organism evidence="2 3">
    <name type="scientific">Cyclotella atomus</name>
    <dbReference type="NCBI Taxonomy" id="382360"/>
    <lineage>
        <taxon>Eukaryota</taxon>
        <taxon>Sar</taxon>
        <taxon>Stramenopiles</taxon>
        <taxon>Ochrophyta</taxon>
        <taxon>Bacillariophyta</taxon>
        <taxon>Coscinodiscophyceae</taxon>
        <taxon>Thalassiosirophycidae</taxon>
        <taxon>Stephanodiscales</taxon>
        <taxon>Stephanodiscaceae</taxon>
        <taxon>Cyclotella</taxon>
    </lineage>
</organism>
<proteinExistence type="predicted"/>